<evidence type="ECO:0000259" key="1">
    <source>
        <dbReference type="Pfam" id="PF24292"/>
    </source>
</evidence>
<dbReference type="STRING" id="338966.Ppro_1549"/>
<keyword evidence="3" id="KW-1185">Reference proteome</keyword>
<proteinExistence type="predicted"/>
<evidence type="ECO:0000313" key="2">
    <source>
        <dbReference type="EMBL" id="ABK99164.1"/>
    </source>
</evidence>
<dbReference type="NCBIfam" id="NF045645">
    <property type="entry name" value="DVU_1557_fam"/>
    <property type="match status" value="1"/>
</dbReference>
<dbReference type="RefSeq" id="WP_011735454.1">
    <property type="nucleotide sequence ID" value="NC_008609.1"/>
</dbReference>
<dbReference type="InterPro" id="IPR055902">
    <property type="entry name" value="DUF7479"/>
</dbReference>
<dbReference type="eggNOG" id="ENOG5033A2R">
    <property type="taxonomic scope" value="Bacteria"/>
</dbReference>
<dbReference type="AlphaFoldDB" id="A1AP94"/>
<dbReference type="Proteomes" id="UP000006732">
    <property type="component" value="Chromosome"/>
</dbReference>
<dbReference type="Pfam" id="PF24292">
    <property type="entry name" value="DUF7479"/>
    <property type="match status" value="1"/>
</dbReference>
<sequence>MNLSTEDPQEWTCSLCGAQLKVAKVGFTYMKGNFEVELPACADCGMVLISEELVNGKMADTERILEDK</sequence>
<organism evidence="2 3">
    <name type="scientific">Pelobacter propionicus (strain DSM 2379 / NBRC 103807 / OttBd1)</name>
    <dbReference type="NCBI Taxonomy" id="338966"/>
    <lineage>
        <taxon>Bacteria</taxon>
        <taxon>Pseudomonadati</taxon>
        <taxon>Thermodesulfobacteriota</taxon>
        <taxon>Desulfuromonadia</taxon>
        <taxon>Desulfuromonadales</taxon>
        <taxon>Desulfuromonadaceae</taxon>
        <taxon>Pelobacter</taxon>
    </lineage>
</organism>
<name>A1AP94_PELPD</name>
<protein>
    <recommendedName>
        <fullName evidence="1">DUF7479 domain-containing protein</fullName>
    </recommendedName>
</protein>
<dbReference type="KEGG" id="ppd:Ppro_1549"/>
<reference evidence="2 3" key="1">
    <citation type="submission" date="2006-10" db="EMBL/GenBank/DDBJ databases">
        <title>Complete sequence of chromosome of Pelobacter propionicus DSM 2379.</title>
        <authorList>
            <consortium name="US DOE Joint Genome Institute"/>
            <person name="Copeland A."/>
            <person name="Lucas S."/>
            <person name="Lapidus A."/>
            <person name="Barry K."/>
            <person name="Detter J.C."/>
            <person name="Glavina del Rio T."/>
            <person name="Hammon N."/>
            <person name="Israni S."/>
            <person name="Dalin E."/>
            <person name="Tice H."/>
            <person name="Pitluck S."/>
            <person name="Saunders E."/>
            <person name="Brettin T."/>
            <person name="Bruce D."/>
            <person name="Han C."/>
            <person name="Tapia R."/>
            <person name="Schmutz J."/>
            <person name="Larimer F."/>
            <person name="Land M."/>
            <person name="Hauser L."/>
            <person name="Kyrpides N."/>
            <person name="Kim E."/>
            <person name="Lovley D."/>
            <person name="Richardson P."/>
        </authorList>
    </citation>
    <scope>NUCLEOTIDE SEQUENCE [LARGE SCALE GENOMIC DNA]</scope>
    <source>
        <strain evidence="3">DSM 2379 / NBRC 103807 / OttBd1</strain>
    </source>
</reference>
<dbReference type="EMBL" id="CP000482">
    <property type="protein sequence ID" value="ABK99164.1"/>
    <property type="molecule type" value="Genomic_DNA"/>
</dbReference>
<dbReference type="InterPro" id="IPR054656">
    <property type="entry name" value="DVU_1557-like"/>
</dbReference>
<gene>
    <name evidence="2" type="ordered locus">Ppro_1549</name>
</gene>
<evidence type="ECO:0000313" key="3">
    <source>
        <dbReference type="Proteomes" id="UP000006732"/>
    </source>
</evidence>
<feature type="domain" description="DUF7479" evidence="1">
    <location>
        <begin position="9"/>
        <end position="68"/>
    </location>
</feature>
<dbReference type="OrthoDB" id="1753012at2"/>
<accession>A1AP94</accession>
<dbReference type="HOGENOM" id="CLU_202418_0_0_7"/>